<accession>A0A8S5NVK6</accession>
<protein>
    <submittedName>
        <fullName evidence="5">Tail tape measure</fullName>
    </submittedName>
</protein>
<evidence type="ECO:0000256" key="1">
    <source>
        <dbReference type="ARBA" id="ARBA00022465"/>
    </source>
</evidence>
<dbReference type="InterPro" id="IPR016024">
    <property type="entry name" value="ARM-type_fold"/>
</dbReference>
<proteinExistence type="predicted"/>
<evidence type="ECO:0000313" key="5">
    <source>
        <dbReference type="EMBL" id="DAD98777.1"/>
    </source>
</evidence>
<feature type="domain" description="Tape measure protein N-terminal" evidence="4">
    <location>
        <begin position="345"/>
        <end position="522"/>
    </location>
</feature>
<sequence>MASLEASLKLRDQFTNQLNKINNSLKRATGGMDDFKESVNSVQQPLNQIAAAASKGMSALNSSMNRGMQSAYSVVKSSTEKILTVFSNFGNRIKNNMNQSVVGSKMVSGFEKLSSTASSAFSKVSSGLNKLTGRDKKLQALDTINTQLDRLKNKETKIKLNVDGFEKMQSKIRQYEDTINTLNNKRIQIKAEASNYKDVKSRIDAISRQMESLNQKKAVLEFRTSKMDAAKSQLAIVQTEINKLNNTKISLGTSAFSSSISKLKNMGQSSFNAIKNGASSMASGLKNHFSQSAHSGESFANSLQSMGSKSTSVFKSILAASGVMVAFSATMNTLKSGISSMIGELSNSGATWQTFEGNMSIFGKSGQEIQAVKKDLQEFAQQTIYSSSDMASTYAQLAAVGTKNTTQLVKGFGGLASAAEDPLQAMKTLSQQATQMAAKPKVQWEDFKLILEQTPAGMAAIAKTMGKTTSELVADVQNGGIATQEFFDAISKTGTNDQFTKMATQFKTVGQAMDGLKEGLTNKLQPTFDKVSKKIIDIIGNVSDKLNEVNFDALASKLGNVFNKIASFGSKLVGVFSGIDFSGIFDSLVSNAKNIFSQIKLSDLMLEIASLKTAITGAFNGIAASLSKYGSSISQAWGTIFTKLVPLALSSLSTILGQIPSFISSLIDIILPIVDVISNAFSRLDFSGIQTLIASVIPALQNGLSTMMAIVQPAIENVVHSFVNLWNAAQPLISVLSAALMPALQILGAFLGGVIKGILIGVSALFDGLRIAIQLLTPIISFLVNVFSAIAPVLTTIAQWVGTVIGMFANLSSASSGLGSIIQSAWSNIMNAINVAASAVIGIVNNVKSIFVSLGSAGSSLSSIVSAAWNAMTSAILGAASTIFGIVSGIVGSFKSLWSLDLSGAGSAIMNSLLNGLRSAWGKVKDFVGGIAGWIKDHKGPIEYDRKLLIPAGKSIMQGLNEGLETQFSDVQKKVSSMAKTLSNNFDGKLSTSNSVSLTETVNRQLVDSYNPLKMAVIPDVVRTIVDVVKPAVLPNIENVYRYIQETVIPDQTKNSAKEFREISPEDIGRLKFSALGDDKESKNRNSTITMNNTFNIQTIDGEPVDTEALLQEFEDKIIELMDSDLS</sequence>
<dbReference type="GO" id="GO:0098003">
    <property type="term" value="P:viral tail assembly"/>
    <property type="evidence" value="ECO:0007669"/>
    <property type="project" value="UniProtKB-KW"/>
</dbReference>
<evidence type="ECO:0000256" key="3">
    <source>
        <dbReference type="SAM" id="Phobius"/>
    </source>
</evidence>
<feature type="transmembrane region" description="Helical" evidence="3">
    <location>
        <begin position="829"/>
        <end position="847"/>
    </location>
</feature>
<feature type="coiled-coil region" evidence="2">
    <location>
        <begin position="134"/>
        <end position="247"/>
    </location>
</feature>
<dbReference type="NCBIfam" id="TIGR02675">
    <property type="entry name" value="tape_meas_nterm"/>
    <property type="match status" value="1"/>
</dbReference>
<organism evidence="5">
    <name type="scientific">Siphoviridae sp. ctINK4</name>
    <dbReference type="NCBI Taxonomy" id="2825428"/>
    <lineage>
        <taxon>Viruses</taxon>
        <taxon>Duplodnaviria</taxon>
        <taxon>Heunggongvirae</taxon>
        <taxon>Uroviricota</taxon>
        <taxon>Caudoviricetes</taxon>
    </lineage>
</organism>
<feature type="transmembrane region" description="Helical" evidence="3">
    <location>
        <begin position="771"/>
        <end position="791"/>
    </location>
</feature>
<dbReference type="SUPFAM" id="SSF48371">
    <property type="entry name" value="ARM repeat"/>
    <property type="match status" value="1"/>
</dbReference>
<reference evidence="5" key="1">
    <citation type="journal article" date="2021" name="Proc. Natl. Acad. Sci. U.S.A.">
        <title>A Catalog of Tens of Thousands of Viruses from Human Metagenomes Reveals Hidden Associations with Chronic Diseases.</title>
        <authorList>
            <person name="Tisza M.J."/>
            <person name="Buck C.B."/>
        </authorList>
    </citation>
    <scope>NUCLEOTIDE SEQUENCE</scope>
    <source>
        <strain evidence="5">CtINK4</strain>
    </source>
</reference>
<keyword evidence="3" id="KW-1133">Transmembrane helix</keyword>
<keyword evidence="1" id="KW-1245">Viral tail assembly</keyword>
<keyword evidence="3" id="KW-0472">Membrane</keyword>
<name>A0A8S5NVK6_9CAUD</name>
<keyword evidence="1" id="KW-1188">Viral release from host cell</keyword>
<evidence type="ECO:0000259" key="4">
    <source>
        <dbReference type="Pfam" id="PF20155"/>
    </source>
</evidence>
<keyword evidence="3" id="KW-0812">Transmembrane</keyword>
<dbReference type="Pfam" id="PF20155">
    <property type="entry name" value="TMP_3"/>
    <property type="match status" value="1"/>
</dbReference>
<dbReference type="InterPro" id="IPR013491">
    <property type="entry name" value="Tape_meas_N"/>
</dbReference>
<feature type="transmembrane region" description="Helical" evidence="3">
    <location>
        <begin position="867"/>
        <end position="891"/>
    </location>
</feature>
<feature type="transmembrane region" description="Helical" evidence="3">
    <location>
        <begin position="735"/>
        <end position="759"/>
    </location>
</feature>
<keyword evidence="2" id="KW-0175">Coiled coil</keyword>
<evidence type="ECO:0000256" key="2">
    <source>
        <dbReference type="SAM" id="Coils"/>
    </source>
</evidence>
<dbReference type="EMBL" id="BK015267">
    <property type="protein sequence ID" value="DAD98777.1"/>
    <property type="molecule type" value="Genomic_DNA"/>
</dbReference>